<evidence type="ECO:0000256" key="1">
    <source>
        <dbReference type="SAM" id="MobiDB-lite"/>
    </source>
</evidence>
<sequence>MDRRLEWVQEKTCLGLGIAPELFEQAISNTENRTRVTSFLDGAEATSALLFALEEATIYVEEYQDVLVEEQDPSFHADGEETGDAESPDGDGNEGRSASDGGDNRTTSGVSREASAMGERPPSSKGD</sequence>
<feature type="region of interest" description="Disordered" evidence="1">
    <location>
        <begin position="69"/>
        <end position="127"/>
    </location>
</feature>
<feature type="non-terminal residue" evidence="2">
    <location>
        <position position="1"/>
    </location>
</feature>
<name>A0A8J4CLB7_9CHLO</name>
<evidence type="ECO:0000313" key="2">
    <source>
        <dbReference type="EMBL" id="GIL84661.1"/>
    </source>
</evidence>
<proteinExistence type="predicted"/>
<dbReference type="EMBL" id="BNCP01000030">
    <property type="protein sequence ID" value="GIL84661.1"/>
    <property type="molecule type" value="Genomic_DNA"/>
</dbReference>
<comment type="caution">
    <text evidence="2">The sequence shown here is derived from an EMBL/GenBank/DDBJ whole genome shotgun (WGS) entry which is preliminary data.</text>
</comment>
<accession>A0A8J4CLB7</accession>
<protein>
    <submittedName>
        <fullName evidence="2">Uncharacterized protein</fullName>
    </submittedName>
</protein>
<organism evidence="2 3">
    <name type="scientific">Volvox reticuliferus</name>
    <dbReference type="NCBI Taxonomy" id="1737510"/>
    <lineage>
        <taxon>Eukaryota</taxon>
        <taxon>Viridiplantae</taxon>
        <taxon>Chlorophyta</taxon>
        <taxon>core chlorophytes</taxon>
        <taxon>Chlorophyceae</taxon>
        <taxon>CS clade</taxon>
        <taxon>Chlamydomonadales</taxon>
        <taxon>Volvocaceae</taxon>
        <taxon>Volvox</taxon>
    </lineage>
</organism>
<evidence type="ECO:0000313" key="3">
    <source>
        <dbReference type="Proteomes" id="UP000747110"/>
    </source>
</evidence>
<keyword evidence="3" id="KW-1185">Reference proteome</keyword>
<dbReference type="Proteomes" id="UP000747110">
    <property type="component" value="Unassembled WGS sequence"/>
</dbReference>
<feature type="compositionally biased region" description="Acidic residues" evidence="1">
    <location>
        <begin position="80"/>
        <end position="92"/>
    </location>
</feature>
<dbReference type="AlphaFoldDB" id="A0A8J4CLB7"/>
<reference evidence="2" key="1">
    <citation type="journal article" date="2021" name="Proc. Natl. Acad. Sci. U.S.A.">
        <title>Three genomes in the algal genus Volvox reveal the fate of a haploid sex-determining region after a transition to homothallism.</title>
        <authorList>
            <person name="Yamamoto K."/>
            <person name="Hamaji T."/>
            <person name="Kawai-Toyooka H."/>
            <person name="Matsuzaki R."/>
            <person name="Takahashi F."/>
            <person name="Nishimura Y."/>
            <person name="Kawachi M."/>
            <person name="Noguchi H."/>
            <person name="Minakuchi Y."/>
            <person name="Umen J.G."/>
            <person name="Toyoda A."/>
            <person name="Nozaki H."/>
        </authorList>
    </citation>
    <scope>NUCLEOTIDE SEQUENCE</scope>
    <source>
        <strain evidence="2">NIES-3786</strain>
    </source>
</reference>
<gene>
    <name evidence="2" type="ORF">Vretifemale_13279</name>
</gene>